<dbReference type="SUPFAM" id="SSF82171">
    <property type="entry name" value="DPP6 N-terminal domain-like"/>
    <property type="match status" value="1"/>
</dbReference>
<evidence type="ECO:0000256" key="2">
    <source>
        <dbReference type="ARBA" id="ARBA00022737"/>
    </source>
</evidence>
<accession>A0A9P6ZHE7</accession>
<dbReference type="SMART" id="SM00320">
    <property type="entry name" value="WD40"/>
    <property type="match status" value="5"/>
</dbReference>
<feature type="region of interest" description="Disordered" evidence="4">
    <location>
        <begin position="336"/>
        <end position="371"/>
    </location>
</feature>
<dbReference type="Gene3D" id="2.130.10.10">
    <property type="entry name" value="YVTN repeat-like/Quinoprotein amine dehydrogenase"/>
    <property type="match status" value="2"/>
</dbReference>
<evidence type="ECO:0000256" key="4">
    <source>
        <dbReference type="SAM" id="MobiDB-lite"/>
    </source>
</evidence>
<gene>
    <name evidence="5" type="ORF">EV702DRAFT_1204148</name>
</gene>
<dbReference type="Pfam" id="PF00400">
    <property type="entry name" value="WD40"/>
    <property type="match status" value="4"/>
</dbReference>
<reference evidence="5" key="1">
    <citation type="journal article" date="2020" name="New Phytol.">
        <title>Comparative genomics reveals dynamic genome evolution in host specialist ectomycorrhizal fungi.</title>
        <authorList>
            <person name="Lofgren L.A."/>
            <person name="Nguyen N.H."/>
            <person name="Vilgalys R."/>
            <person name="Ruytinx J."/>
            <person name="Liao H.L."/>
            <person name="Branco S."/>
            <person name="Kuo A."/>
            <person name="LaButti K."/>
            <person name="Lipzen A."/>
            <person name="Andreopoulos W."/>
            <person name="Pangilinan J."/>
            <person name="Riley R."/>
            <person name="Hundley H."/>
            <person name="Na H."/>
            <person name="Barry K."/>
            <person name="Grigoriev I.V."/>
            <person name="Stajich J.E."/>
            <person name="Kennedy P.G."/>
        </authorList>
    </citation>
    <scope>NUCLEOTIDE SEQUENCE</scope>
    <source>
        <strain evidence="5">DOB743</strain>
    </source>
</reference>
<dbReference type="PANTHER" id="PTHR19848">
    <property type="entry name" value="WD40 REPEAT PROTEIN"/>
    <property type="match status" value="1"/>
</dbReference>
<keyword evidence="1 3" id="KW-0853">WD repeat</keyword>
<dbReference type="InterPro" id="IPR015943">
    <property type="entry name" value="WD40/YVTN_repeat-like_dom_sf"/>
</dbReference>
<dbReference type="AlphaFoldDB" id="A0A9P6ZHE7"/>
<feature type="region of interest" description="Disordered" evidence="4">
    <location>
        <begin position="481"/>
        <end position="500"/>
    </location>
</feature>
<protein>
    <recommendedName>
        <fullName evidence="7">WD40 repeat-like protein</fullName>
    </recommendedName>
</protein>
<proteinExistence type="predicted"/>
<organism evidence="5 6">
    <name type="scientific">Suillus placidus</name>
    <dbReference type="NCBI Taxonomy" id="48579"/>
    <lineage>
        <taxon>Eukaryota</taxon>
        <taxon>Fungi</taxon>
        <taxon>Dikarya</taxon>
        <taxon>Basidiomycota</taxon>
        <taxon>Agaricomycotina</taxon>
        <taxon>Agaricomycetes</taxon>
        <taxon>Agaricomycetidae</taxon>
        <taxon>Boletales</taxon>
        <taxon>Suillineae</taxon>
        <taxon>Suillaceae</taxon>
        <taxon>Suillus</taxon>
    </lineage>
</organism>
<evidence type="ECO:0000256" key="3">
    <source>
        <dbReference type="PROSITE-ProRule" id="PRU00221"/>
    </source>
</evidence>
<dbReference type="Proteomes" id="UP000714275">
    <property type="component" value="Unassembled WGS sequence"/>
</dbReference>
<feature type="repeat" description="WD" evidence="3">
    <location>
        <begin position="235"/>
        <end position="277"/>
    </location>
</feature>
<evidence type="ECO:0008006" key="7">
    <source>
        <dbReference type="Google" id="ProtNLM"/>
    </source>
</evidence>
<sequence>MASASTKAAITKSILKPVTTLKGHREDIRSISYFPDGQRMISGSLDETTRQWDLKAGKEIEGARGVCEGRVYAVAVSRDGRWVVTGGRGKGELKACEIETGIVKTFEGHSRDIFCIDISADSTLLASASVGETARIWNLETGKLVPGPFKSSWVDSVRFSPDSKKLAVKLSLGTCLEVWDVRSRKLDRRIAAFEFSFILHPFDESAAESALDLENYTNTIYEFDAVTLKIVGAPFKGHTKHISGLALSFDDALLVTASYSDNTIKLWAFESRQLLASFDVQNLYFPLVLSPDSRQLVYTTSTKDDHKIYICNTPPDILAQARIIARKKLAHKDLLNSDATRPTRPPAGHRRPPISAIPIAPRLPPARDPQQPTFLRLNKFLRFSPRANAVPVRHIQPRDPLDVPATLPLPSPLSGQAATRFDHFETSSPSPPSDGIVQSLRQHLSFLVPRHSHGLPVVEVAPGRKTTRLVAVKLPEYKKVDDTRHPSSQQATIPQENDTSDIDSLPDVHWCKAFLCYYSCWSHGRLRMPPRWRLERVDIPRQDDTANGSRSGAHGRS</sequence>
<feature type="repeat" description="WD" evidence="3">
    <location>
        <begin position="106"/>
        <end position="147"/>
    </location>
</feature>
<feature type="compositionally biased region" description="Polar residues" evidence="4">
    <location>
        <begin position="486"/>
        <end position="497"/>
    </location>
</feature>
<keyword evidence="6" id="KW-1185">Reference proteome</keyword>
<dbReference type="PANTHER" id="PTHR19848:SF8">
    <property type="entry name" value="F-BOX AND WD REPEAT DOMAIN CONTAINING 7"/>
    <property type="match status" value="1"/>
</dbReference>
<keyword evidence="2" id="KW-0677">Repeat</keyword>
<dbReference type="EMBL" id="JABBWD010000096">
    <property type="protein sequence ID" value="KAG1766359.1"/>
    <property type="molecule type" value="Genomic_DNA"/>
</dbReference>
<comment type="caution">
    <text evidence="5">The sequence shown here is derived from an EMBL/GenBank/DDBJ whole genome shotgun (WGS) entry which is preliminary data.</text>
</comment>
<feature type="repeat" description="WD" evidence="3">
    <location>
        <begin position="21"/>
        <end position="62"/>
    </location>
</feature>
<name>A0A9P6ZHE7_9AGAM</name>
<dbReference type="OrthoDB" id="2624652at2759"/>
<dbReference type="CDD" id="cd00200">
    <property type="entry name" value="WD40"/>
    <property type="match status" value="1"/>
</dbReference>
<evidence type="ECO:0000256" key="1">
    <source>
        <dbReference type="ARBA" id="ARBA00022574"/>
    </source>
</evidence>
<dbReference type="PROSITE" id="PS50294">
    <property type="entry name" value="WD_REPEATS_REGION"/>
    <property type="match status" value="2"/>
</dbReference>
<evidence type="ECO:0000313" key="5">
    <source>
        <dbReference type="EMBL" id="KAG1766359.1"/>
    </source>
</evidence>
<dbReference type="PROSITE" id="PS50082">
    <property type="entry name" value="WD_REPEATS_2"/>
    <property type="match status" value="3"/>
</dbReference>
<dbReference type="InterPro" id="IPR001680">
    <property type="entry name" value="WD40_rpt"/>
</dbReference>
<evidence type="ECO:0000313" key="6">
    <source>
        <dbReference type="Proteomes" id="UP000714275"/>
    </source>
</evidence>